<dbReference type="KEGG" id="emar:D1013_01050"/>
<feature type="compositionally biased region" description="Low complexity" evidence="2">
    <location>
        <begin position="764"/>
        <end position="779"/>
    </location>
</feature>
<gene>
    <name evidence="4" type="ORF">D1013_01050</name>
</gene>
<keyword evidence="3" id="KW-0472">Membrane</keyword>
<dbReference type="EMBL" id="CP032050">
    <property type="protein sequence ID" value="AYN66065.1"/>
    <property type="molecule type" value="Genomic_DNA"/>
</dbReference>
<feature type="region of interest" description="Disordered" evidence="2">
    <location>
        <begin position="730"/>
        <end position="784"/>
    </location>
</feature>
<keyword evidence="3" id="KW-1133">Transmembrane helix</keyword>
<evidence type="ECO:0000313" key="4">
    <source>
        <dbReference type="EMBL" id="AYN66065.1"/>
    </source>
</evidence>
<keyword evidence="3" id="KW-0812">Transmembrane</keyword>
<feature type="compositionally biased region" description="Basic and acidic residues" evidence="2">
    <location>
        <begin position="730"/>
        <end position="748"/>
    </location>
</feature>
<dbReference type="AlphaFoldDB" id="A0A3G2L1E7"/>
<sequence length="1152" mass="131335">MRSYSNIIEKLKAFSNKYYKKMLLKGVILFLTFGLLFLFVVLSLEYFLWLQPTWRLILFVLFIAVELFLLYRYIFVPLLFLFRIKRGITNKEASLLIGKHFPEVGDKLANLLDLANDDKKSELVVASIEQRSKNLNPVPFGNAINFTDNLKYTKYLAIPVVIFLLIWVSGNLSPFFGSANRVVNYKMAYEPPAPFSFQIINESLDVLDNQSLTIEAVTIGDVQPEQVIISLDGTDYFMKKENGRYVYSMDPPFSSLDFRLSANGVYSKAYSINVRETPVLEDFTMVLDFPRYLGKAKESVNGTGNATIPEGTKVSWSVSTKNTEKVEFSTRDTILAFDKIREKFDLSKRIYSNLSYEITSSNRHVANFEKLAYRFTVIKDLSPTISVKEVKDSLDHNVAYYTGEASDDYKLNSIKLVVYPLTNPDKEQVIEVFSGSSGFEQFYYTFPSGLQLEPGEDYEYYFAATDNDALKGGKTVKSRLFSMRLLSDDQLRNEDLKAQQSLISNLDRSLEKAKDQKEQLQDINEGQKEKTELNFNDQNQVKDFIRRQEQQEQQMEKFSKKLNDNLNKSDNDDPMKRLLQERLERQELEAKKNQKLLEELDKIASKIKKDELNKRLEDLAKKQQNNERNLEQLVELMKRYYVGEKAKQLAEQLIVEARKQELLSKLNIGDTLSPQEQKKLNENFAKLAEELLEWDKDNAKLKKPYASEKKDSEIESIKKDQNDALDEINKHQGAEQSSSKDKEEESNSKTKQKQKSAAGKMNKMAQSLSQSSMAGGSESSDTEDAEMLRQILDNLVTFSFKQESLYDKLEGTDADNAQFSNSIKEQQGLRDLFEHVDDSIFALSLRRAELSEFVNEQITEVYYNIDKSLESIAENQIYQGASYQKYVLNASNSLADFLARILDNMQQSMMGGQGEGQGQDKGFQLPDIIQSQQELKEKMEGQGSGEQKRQENGQGQQQGQGTKGEQGNAAGEKSGGQQSGEAEGEDGQQGSQGGQGNKGKGDGENGVGSGSSEAELQEIYEIYKEQQQIRQRLESQLNDLMNEGDRKLGDKLAKQMEDFENDLLENGITNRGLSKMNNIQHQLLKLENAVMKQGKKPQRESSSNTKSYVNPIITKPSFLDNYNNEIEILNRQALPLRQNFQNRVKSYFKGND</sequence>
<feature type="compositionally biased region" description="Gly residues" evidence="2">
    <location>
        <begin position="990"/>
        <end position="1009"/>
    </location>
</feature>
<feature type="region of interest" description="Disordered" evidence="2">
    <location>
        <begin position="549"/>
        <end position="573"/>
    </location>
</feature>
<proteinExistence type="predicted"/>
<feature type="coiled-coil region" evidence="1">
    <location>
        <begin position="1016"/>
        <end position="1043"/>
    </location>
</feature>
<reference evidence="4 5" key="1">
    <citation type="submission" date="2018-08" db="EMBL/GenBank/DDBJ databases">
        <title>The reduced genetic potential of extracellular carbohydrate catabolism in Euzebyella marina RN62, a Flavobacteriia bacterium isolated from the hadal water.</title>
        <authorList>
            <person name="Xue C."/>
        </authorList>
    </citation>
    <scope>NUCLEOTIDE SEQUENCE [LARGE SCALE GENOMIC DNA]</scope>
    <source>
        <strain evidence="4 5">RN62</strain>
    </source>
</reference>
<dbReference type="Proteomes" id="UP000276309">
    <property type="component" value="Chromosome"/>
</dbReference>
<keyword evidence="1" id="KW-0175">Coiled coil</keyword>
<dbReference type="OrthoDB" id="9812498at2"/>
<evidence type="ECO:0000256" key="3">
    <source>
        <dbReference type="SAM" id="Phobius"/>
    </source>
</evidence>
<organism evidence="4 5">
    <name type="scientific">Euzebyella marina</name>
    <dbReference type="NCBI Taxonomy" id="1761453"/>
    <lineage>
        <taxon>Bacteria</taxon>
        <taxon>Pseudomonadati</taxon>
        <taxon>Bacteroidota</taxon>
        <taxon>Flavobacteriia</taxon>
        <taxon>Flavobacteriales</taxon>
        <taxon>Flavobacteriaceae</taxon>
        <taxon>Euzebyella</taxon>
    </lineage>
</organism>
<feature type="transmembrane region" description="Helical" evidence="3">
    <location>
        <begin position="56"/>
        <end position="82"/>
    </location>
</feature>
<keyword evidence="5" id="KW-1185">Reference proteome</keyword>
<evidence type="ECO:0008006" key="6">
    <source>
        <dbReference type="Google" id="ProtNLM"/>
    </source>
</evidence>
<accession>A0A3G2L1E7</accession>
<feature type="transmembrane region" description="Helical" evidence="3">
    <location>
        <begin position="155"/>
        <end position="176"/>
    </location>
</feature>
<name>A0A3G2L1E7_9FLAO</name>
<protein>
    <recommendedName>
        <fullName evidence="6">DUF4175 family protein</fullName>
    </recommendedName>
</protein>
<feature type="transmembrane region" description="Helical" evidence="3">
    <location>
        <begin position="22"/>
        <end position="44"/>
    </location>
</feature>
<evidence type="ECO:0000256" key="2">
    <source>
        <dbReference type="SAM" id="MobiDB-lite"/>
    </source>
</evidence>
<evidence type="ECO:0000256" key="1">
    <source>
        <dbReference type="SAM" id="Coils"/>
    </source>
</evidence>
<feature type="region of interest" description="Disordered" evidence="2">
    <location>
        <begin position="934"/>
        <end position="1011"/>
    </location>
</feature>
<feature type="compositionally biased region" description="Basic and acidic residues" evidence="2">
    <location>
        <begin position="934"/>
        <end position="951"/>
    </location>
</feature>
<evidence type="ECO:0000313" key="5">
    <source>
        <dbReference type="Proteomes" id="UP000276309"/>
    </source>
</evidence>